<dbReference type="RefSeq" id="WP_075637156.1">
    <property type="nucleotide sequence ID" value="NZ_MKIO01000047.1"/>
</dbReference>
<evidence type="ECO:0000313" key="2">
    <source>
        <dbReference type="Proteomes" id="UP000186143"/>
    </source>
</evidence>
<evidence type="ECO:0008006" key="3">
    <source>
        <dbReference type="Google" id="ProtNLM"/>
    </source>
</evidence>
<proteinExistence type="predicted"/>
<sequence length="264" mass="29982">MSKTFDPLQGDFIDHIPLKSAPLVRVIAQVRFPDVTVNPDRIFVSGFQKAIRKRYPRFVEEGTQNIVLGPTGVSMSPSVVYRFLDAANVWRVSLTPNFMSLETKKYESGNDFADRYRELLGHLAETVAPSHVARIGIRYVDQVQVTGGLNVDDLLERHMSEVSGRLPNVRHMVSELEARSKEGMVLARWGHLPEQGTHDPEIMPPVENASWFLDVDSYIGYESELLEYDTNKVAGITHELANRAYNFFRWCVNDHFLAKFGKDA</sequence>
<name>A0A1Q9ACJ0_9HYPH</name>
<protein>
    <recommendedName>
        <fullName evidence="3">TIGR04255 family protein</fullName>
    </recommendedName>
</protein>
<comment type="caution">
    <text evidence="1">The sequence shown here is derived from an EMBL/GenBank/DDBJ whole genome shotgun (WGS) entry which is preliminary data.</text>
</comment>
<dbReference type="NCBIfam" id="TIGR04255">
    <property type="entry name" value="sporadTIGR04255"/>
    <property type="match status" value="1"/>
</dbReference>
<dbReference type="EMBL" id="MKIO01000047">
    <property type="protein sequence ID" value="OLP52608.1"/>
    <property type="molecule type" value="Genomic_DNA"/>
</dbReference>
<reference evidence="1 2" key="1">
    <citation type="submission" date="2016-09" db="EMBL/GenBank/DDBJ databases">
        <title>Rhizobium sp. nov., a novel species isolated from the rice rhizosphere.</title>
        <authorList>
            <person name="Zhao J."/>
            <person name="Zhang X."/>
        </authorList>
    </citation>
    <scope>NUCLEOTIDE SEQUENCE [LARGE SCALE GENOMIC DNA]</scope>
    <source>
        <strain evidence="1 2">MH17</strain>
    </source>
</reference>
<dbReference type="AlphaFoldDB" id="A0A1Q9ACJ0"/>
<gene>
    <name evidence="1" type="ORF">BJF92_14410</name>
</gene>
<dbReference type="OrthoDB" id="7107919at2"/>
<dbReference type="InterPro" id="IPR026349">
    <property type="entry name" value="CHP04255"/>
</dbReference>
<accession>A0A1Q9ACJ0</accession>
<dbReference type="Proteomes" id="UP000186143">
    <property type="component" value="Unassembled WGS sequence"/>
</dbReference>
<organism evidence="1 2">
    <name type="scientific">Xaviernesmea rhizosphaerae</name>
    <dbReference type="NCBI Taxonomy" id="1672749"/>
    <lineage>
        <taxon>Bacteria</taxon>
        <taxon>Pseudomonadati</taxon>
        <taxon>Pseudomonadota</taxon>
        <taxon>Alphaproteobacteria</taxon>
        <taxon>Hyphomicrobiales</taxon>
        <taxon>Rhizobiaceae</taxon>
        <taxon>Rhizobium/Agrobacterium group</taxon>
        <taxon>Xaviernesmea</taxon>
    </lineage>
</organism>
<dbReference type="STRING" id="1672749.BJF92_14410"/>
<evidence type="ECO:0000313" key="1">
    <source>
        <dbReference type="EMBL" id="OLP52608.1"/>
    </source>
</evidence>